<gene>
    <name evidence="1" type="ORF">BAZSYMB_SCAFFOLD00001_31</name>
</gene>
<evidence type="ECO:0000313" key="2">
    <source>
        <dbReference type="Proteomes" id="UP000198559"/>
    </source>
</evidence>
<sequence length="43" mass="5156">MTKTVKILVLLYFLLIMLLEFSVTNFRSIKDKQTLRLVKNQKK</sequence>
<reference evidence="2" key="1">
    <citation type="submission" date="2016-06" db="EMBL/GenBank/DDBJ databases">
        <authorList>
            <person name="Petersen J."/>
            <person name="Sayavedra L."/>
        </authorList>
    </citation>
    <scope>NUCLEOTIDE SEQUENCE [LARGE SCALE GENOMIC DNA]</scope>
    <source>
        <strain evidence="2">BazSymB</strain>
    </source>
</reference>
<dbReference type="AlphaFoldDB" id="A0A1H6KR23"/>
<name>A0A1H6KR23_9GAMM</name>
<dbReference type="STRING" id="235205.BAZSYMB_SCAFFOLD00001_31"/>
<evidence type="ECO:0000313" key="1">
    <source>
        <dbReference type="EMBL" id="SEH74316.1"/>
    </source>
</evidence>
<organism evidence="1 2">
    <name type="scientific">Bathymodiolus azoricus thioautotrophic gill symbiont</name>
    <dbReference type="NCBI Taxonomy" id="235205"/>
    <lineage>
        <taxon>Bacteria</taxon>
        <taxon>Pseudomonadati</taxon>
        <taxon>Pseudomonadota</taxon>
        <taxon>Gammaproteobacteria</taxon>
        <taxon>sulfur-oxidizing symbionts</taxon>
    </lineage>
</organism>
<dbReference type="Proteomes" id="UP000198559">
    <property type="component" value="Unassembled WGS sequence"/>
</dbReference>
<accession>A0A1H6KR23</accession>
<dbReference type="EMBL" id="CVUD02000116">
    <property type="protein sequence ID" value="SEH74316.1"/>
    <property type="molecule type" value="Genomic_DNA"/>
</dbReference>
<protein>
    <submittedName>
        <fullName evidence="1">Uncharacterized protein</fullName>
    </submittedName>
</protein>
<proteinExistence type="predicted"/>